<sequence>MSSGGDDGFEEYAAARWCHLVHAGVLLGCTPHEAEDLAQATLLRCYTAWTRVQRAENRDAYVTRVLVNGLRASRRRRWWGERPMSRLPDQPADDDHATALDGTDAVERALGRLPRGQREVVVLRFWSHLSVAETADALGVAPGTVKSRLSRALAALADDTDIHDIAPGRHP</sequence>
<dbReference type="PANTHER" id="PTHR43133:SF50">
    <property type="entry name" value="ECF RNA POLYMERASE SIGMA FACTOR SIGM"/>
    <property type="match status" value="1"/>
</dbReference>
<evidence type="ECO:0000256" key="2">
    <source>
        <dbReference type="ARBA" id="ARBA00023015"/>
    </source>
</evidence>
<comment type="caution">
    <text evidence="8">The sequence shown here is derived from an EMBL/GenBank/DDBJ whole genome shotgun (WGS) entry which is preliminary data.</text>
</comment>
<keyword evidence="9" id="KW-1185">Reference proteome</keyword>
<dbReference type="Proteomes" id="UP001500221">
    <property type="component" value="Unassembled WGS sequence"/>
</dbReference>
<evidence type="ECO:0000256" key="5">
    <source>
        <dbReference type="ARBA" id="ARBA00023163"/>
    </source>
</evidence>
<dbReference type="InterPro" id="IPR039425">
    <property type="entry name" value="RNA_pol_sigma-70-like"/>
</dbReference>
<comment type="similarity">
    <text evidence="1">Belongs to the sigma-70 factor family. ECF subfamily.</text>
</comment>
<dbReference type="EMBL" id="BAABKG010000004">
    <property type="protein sequence ID" value="GAA5151913.1"/>
    <property type="molecule type" value="Genomic_DNA"/>
</dbReference>
<evidence type="ECO:0000313" key="9">
    <source>
        <dbReference type="Proteomes" id="UP001500221"/>
    </source>
</evidence>
<keyword evidence="5" id="KW-0804">Transcription</keyword>
<dbReference type="Gene3D" id="1.10.10.10">
    <property type="entry name" value="Winged helix-like DNA-binding domain superfamily/Winged helix DNA-binding domain"/>
    <property type="match status" value="1"/>
</dbReference>
<evidence type="ECO:0000256" key="1">
    <source>
        <dbReference type="ARBA" id="ARBA00010641"/>
    </source>
</evidence>
<protein>
    <submittedName>
        <fullName evidence="8">SigE family RNA polymerase sigma factor</fullName>
    </submittedName>
</protein>
<feature type="domain" description="RNA polymerase sigma factor 70 region 4 type 2" evidence="7">
    <location>
        <begin position="104"/>
        <end position="156"/>
    </location>
</feature>
<dbReference type="SUPFAM" id="SSF88659">
    <property type="entry name" value="Sigma3 and sigma4 domains of RNA polymerase sigma factors"/>
    <property type="match status" value="1"/>
</dbReference>
<dbReference type="InterPro" id="IPR013249">
    <property type="entry name" value="RNA_pol_sigma70_r4_t2"/>
</dbReference>
<dbReference type="InterPro" id="IPR014284">
    <property type="entry name" value="RNA_pol_sigma-70_dom"/>
</dbReference>
<keyword evidence="2" id="KW-0805">Transcription regulation</keyword>
<dbReference type="InterPro" id="IPR013324">
    <property type="entry name" value="RNA_pol_sigma_r3/r4-like"/>
</dbReference>
<dbReference type="InterPro" id="IPR007627">
    <property type="entry name" value="RNA_pol_sigma70_r2"/>
</dbReference>
<evidence type="ECO:0000259" key="7">
    <source>
        <dbReference type="Pfam" id="PF08281"/>
    </source>
</evidence>
<dbReference type="InterPro" id="IPR014325">
    <property type="entry name" value="RNA_pol_sigma-E_actinobac"/>
</dbReference>
<proteinExistence type="inferred from homology"/>
<dbReference type="Pfam" id="PF08281">
    <property type="entry name" value="Sigma70_r4_2"/>
    <property type="match status" value="1"/>
</dbReference>
<dbReference type="Gene3D" id="1.10.1740.10">
    <property type="match status" value="1"/>
</dbReference>
<evidence type="ECO:0000259" key="6">
    <source>
        <dbReference type="Pfam" id="PF04542"/>
    </source>
</evidence>
<dbReference type="NCBIfam" id="TIGR02937">
    <property type="entry name" value="sigma70-ECF"/>
    <property type="match status" value="1"/>
</dbReference>
<dbReference type="PANTHER" id="PTHR43133">
    <property type="entry name" value="RNA POLYMERASE ECF-TYPE SIGMA FACTO"/>
    <property type="match status" value="1"/>
</dbReference>
<dbReference type="CDD" id="cd06171">
    <property type="entry name" value="Sigma70_r4"/>
    <property type="match status" value="1"/>
</dbReference>
<keyword evidence="3" id="KW-0731">Sigma factor</keyword>
<dbReference type="Pfam" id="PF04542">
    <property type="entry name" value="Sigma70_r2"/>
    <property type="match status" value="1"/>
</dbReference>
<dbReference type="InterPro" id="IPR013325">
    <property type="entry name" value="RNA_pol_sigma_r2"/>
</dbReference>
<keyword evidence="4" id="KW-0238">DNA-binding</keyword>
<organism evidence="8 9">
    <name type="scientific">Nocardioides marinquilinus</name>
    <dbReference type="NCBI Taxonomy" id="1210400"/>
    <lineage>
        <taxon>Bacteria</taxon>
        <taxon>Bacillati</taxon>
        <taxon>Actinomycetota</taxon>
        <taxon>Actinomycetes</taxon>
        <taxon>Propionibacteriales</taxon>
        <taxon>Nocardioidaceae</taxon>
        <taxon>Nocardioides</taxon>
    </lineage>
</organism>
<evidence type="ECO:0000256" key="4">
    <source>
        <dbReference type="ARBA" id="ARBA00023125"/>
    </source>
</evidence>
<accession>A0ABP9PXM1</accession>
<name>A0ABP9PXM1_9ACTN</name>
<dbReference type="InterPro" id="IPR036388">
    <property type="entry name" value="WH-like_DNA-bd_sf"/>
</dbReference>
<evidence type="ECO:0000313" key="8">
    <source>
        <dbReference type="EMBL" id="GAA5151913.1"/>
    </source>
</evidence>
<dbReference type="RefSeq" id="WP_345460519.1">
    <property type="nucleotide sequence ID" value="NZ_BAABKG010000004.1"/>
</dbReference>
<evidence type="ECO:0000256" key="3">
    <source>
        <dbReference type="ARBA" id="ARBA00023082"/>
    </source>
</evidence>
<feature type="domain" description="RNA polymerase sigma-70 region 2" evidence="6">
    <location>
        <begin position="31"/>
        <end position="79"/>
    </location>
</feature>
<dbReference type="NCBIfam" id="TIGR02983">
    <property type="entry name" value="SigE-fam_strep"/>
    <property type="match status" value="1"/>
</dbReference>
<dbReference type="SUPFAM" id="SSF88946">
    <property type="entry name" value="Sigma2 domain of RNA polymerase sigma factors"/>
    <property type="match status" value="1"/>
</dbReference>
<reference evidence="9" key="1">
    <citation type="journal article" date="2019" name="Int. J. Syst. Evol. Microbiol.">
        <title>The Global Catalogue of Microorganisms (GCM) 10K type strain sequencing project: providing services to taxonomists for standard genome sequencing and annotation.</title>
        <authorList>
            <consortium name="The Broad Institute Genomics Platform"/>
            <consortium name="The Broad Institute Genome Sequencing Center for Infectious Disease"/>
            <person name="Wu L."/>
            <person name="Ma J."/>
        </authorList>
    </citation>
    <scope>NUCLEOTIDE SEQUENCE [LARGE SCALE GENOMIC DNA]</scope>
    <source>
        <strain evidence="9">JCM 18459</strain>
    </source>
</reference>
<gene>
    <name evidence="8" type="ORF">GCM10023340_31340</name>
</gene>